<gene>
    <name evidence="2" type="ORF">BFS35_011190</name>
</gene>
<dbReference type="Gene3D" id="3.90.1530.10">
    <property type="entry name" value="Conserved hypothetical protein from pyrococcus furiosus pfu- 392566-001, ParB domain"/>
    <property type="match status" value="1"/>
</dbReference>
<reference evidence="2 3" key="1">
    <citation type="journal article" date="2018" name="Front. Microbiol.">
        <title>Description and Comparative Genomics of Macrococcus caseolyticus subsp. hominis subsp. nov., Macrococcus goetzii sp. nov., Macrococcus epidermidis sp. nov., and Macrococcus bohemicus sp. nov., Novel Macrococci From Human Clinical Material With Virulence Potential and Suspected Uptake of Foreign DNA by Natural Transformation.</title>
        <authorList>
            <person name="Maslanova I."/>
            <person name="Wertheimer Z."/>
            <person name="Sedlacek I."/>
            <person name="Svec P."/>
            <person name="Indrakova A."/>
            <person name="Kovarovic V."/>
            <person name="Schumann P."/>
            <person name="Sproer C."/>
            <person name="Kralova S."/>
            <person name="Sedo O."/>
            <person name="Kristofova L."/>
            <person name="Vrbovska V."/>
            <person name="Fuzik T."/>
            <person name="Petras P."/>
            <person name="Zdrahal Z."/>
            <person name="Ruzickova V."/>
            <person name="Doskar J."/>
            <person name="Pantucek R."/>
        </authorList>
    </citation>
    <scope>NUCLEOTIDE SEQUENCE [LARGE SCALE GENOMIC DNA]</scope>
    <source>
        <strain evidence="2 3">CCM 4927</strain>
    </source>
</reference>
<evidence type="ECO:0000313" key="2">
    <source>
        <dbReference type="EMBL" id="RAI79703.1"/>
    </source>
</evidence>
<organism evidence="2 3">
    <name type="scientific">Macrococcoides goetzii</name>
    <dbReference type="NCBI Taxonomy" id="1891097"/>
    <lineage>
        <taxon>Bacteria</taxon>
        <taxon>Bacillati</taxon>
        <taxon>Bacillota</taxon>
        <taxon>Bacilli</taxon>
        <taxon>Bacillales</taxon>
        <taxon>Staphylococcaceae</taxon>
        <taxon>Macrococcoides</taxon>
    </lineage>
</organism>
<dbReference type="InterPro" id="IPR036086">
    <property type="entry name" value="ParB/Sulfiredoxin_sf"/>
</dbReference>
<dbReference type="EMBL" id="MJBI02000006">
    <property type="protein sequence ID" value="RAI79703.1"/>
    <property type="molecule type" value="Genomic_DNA"/>
</dbReference>
<evidence type="ECO:0000313" key="3">
    <source>
        <dbReference type="Proteomes" id="UP000229523"/>
    </source>
</evidence>
<dbReference type="SUPFAM" id="SSF110849">
    <property type="entry name" value="ParB/Sulfiredoxin"/>
    <property type="match status" value="1"/>
</dbReference>
<comment type="caution">
    <text evidence="2">The sequence shown here is derived from an EMBL/GenBank/DDBJ whole genome shotgun (WGS) entry which is preliminary data.</text>
</comment>
<dbReference type="RefSeq" id="WP_099576932.1">
    <property type="nucleotide sequence ID" value="NZ_MJBI02000006.1"/>
</dbReference>
<dbReference type="Proteomes" id="UP000229523">
    <property type="component" value="Unassembled WGS sequence"/>
</dbReference>
<feature type="domain" description="ParB-like N-terminal" evidence="1">
    <location>
        <begin position="5"/>
        <end position="93"/>
    </location>
</feature>
<dbReference type="Pfam" id="PF02195">
    <property type="entry name" value="ParB_N"/>
    <property type="match status" value="1"/>
</dbReference>
<sequence length="300" mass="34804">MNEIKLIKLDWLNTNKEVDDLVPRMREQEWKDFLKSVEHDGIRQPIDINKDMTIIDGRHRVDAAKLMGYEEIEARIHDLNETELFKFVRDTAIERRHLTKEQRLHIVLSTSELIEELEYEAKENKRKNLLKNQYQNSNCGPDEPQLKKVNTNAELGKIAGVSKSTVTRAKKVKAENPEGYDKVIKGESTFNREYEELQSVKNKNYQKEKRASVGRPKKSEQVDLRVKINEEAMTLEEIILQRPEMAAINIVDYAGHINDLLDEAGDIEAVERIISTLEVEKIIKLKNNIDQIIKIGGYIK</sequence>
<name>A0A2G5NW44_9STAP</name>
<accession>A0A2G5NW44</accession>
<dbReference type="SMART" id="SM00470">
    <property type="entry name" value="ParB"/>
    <property type="match status" value="1"/>
</dbReference>
<dbReference type="AlphaFoldDB" id="A0A2G5NW44"/>
<proteinExistence type="predicted"/>
<keyword evidence="3" id="KW-1185">Reference proteome</keyword>
<evidence type="ECO:0000259" key="1">
    <source>
        <dbReference type="SMART" id="SM00470"/>
    </source>
</evidence>
<dbReference type="InterPro" id="IPR003115">
    <property type="entry name" value="ParB_N"/>
</dbReference>
<protein>
    <recommendedName>
        <fullName evidence="1">ParB-like N-terminal domain-containing protein</fullName>
    </recommendedName>
</protein>